<dbReference type="InterPro" id="IPR036005">
    <property type="entry name" value="Creatinase/aminopeptidase-like"/>
</dbReference>
<dbReference type="Gene3D" id="3.90.230.10">
    <property type="entry name" value="Creatinase/methionine aminopeptidase superfamily"/>
    <property type="match status" value="1"/>
</dbReference>
<gene>
    <name evidence="6 9" type="primary">map</name>
    <name evidence="9" type="ORF">NUTIK01_29100</name>
</gene>
<dbReference type="InterPro" id="IPR000994">
    <property type="entry name" value="Pept_M24"/>
</dbReference>
<accession>A0ABQ6PA45</accession>
<evidence type="ECO:0000256" key="1">
    <source>
        <dbReference type="ARBA" id="ARBA00002521"/>
    </source>
</evidence>
<comment type="function">
    <text evidence="1 6">Removes the N-terminal methionine from nascent proteins. The N-terminal methionine is often cleaved when the second residue in the primary sequence is small and uncharged (Met-Ala-, Cys, Gly, Pro, Ser, Thr, or Val). Requires deformylation of the N(alpha)-formylated initiator methionine before it can be hydrolyzed.</text>
</comment>
<evidence type="ECO:0000259" key="8">
    <source>
        <dbReference type="Pfam" id="PF00557"/>
    </source>
</evidence>
<keyword evidence="4 6" id="KW-0479">Metal-binding</keyword>
<keyword evidence="10" id="KW-1185">Reference proteome</keyword>
<dbReference type="Proteomes" id="UP001187221">
    <property type="component" value="Unassembled WGS sequence"/>
</dbReference>
<dbReference type="InterPro" id="IPR002467">
    <property type="entry name" value="Pept_M24A_MAP1"/>
</dbReference>
<comment type="catalytic activity">
    <reaction evidence="6 7">
        <text>Release of N-terminal amino acids, preferentially methionine, from peptides and arylamides.</text>
        <dbReference type="EC" id="3.4.11.18"/>
    </reaction>
</comment>
<comment type="cofactor">
    <cofactor evidence="6">
        <name>Co(2+)</name>
        <dbReference type="ChEBI" id="CHEBI:48828"/>
    </cofactor>
    <cofactor evidence="6">
        <name>Zn(2+)</name>
        <dbReference type="ChEBI" id="CHEBI:29105"/>
    </cofactor>
    <cofactor evidence="6">
        <name>Mn(2+)</name>
        <dbReference type="ChEBI" id="CHEBI:29035"/>
    </cofactor>
    <cofactor evidence="6">
        <name>Fe(2+)</name>
        <dbReference type="ChEBI" id="CHEBI:29033"/>
    </cofactor>
    <text evidence="6">Binds 2 divalent metal cations per subunit. Has a high-affinity and a low affinity metal-binding site. The true nature of the physiological cofactor is under debate. The enzyme is active with cobalt, zinc, manganese or divalent iron ions. Most likely, methionine aminopeptidases function as mononuclear Fe(2+)-metalloproteases under physiological conditions, and the catalytically relevant metal-binding site has been assigned to the histidine-containing high-affinity site.</text>
</comment>
<dbReference type="PANTHER" id="PTHR43330">
    <property type="entry name" value="METHIONINE AMINOPEPTIDASE"/>
    <property type="match status" value="1"/>
</dbReference>
<feature type="binding site" evidence="6">
    <location>
        <position position="149"/>
    </location>
    <ligand>
        <name>a divalent metal cation</name>
        <dbReference type="ChEBI" id="CHEBI:60240"/>
        <label>1</label>
    </ligand>
</feature>
<keyword evidence="2 6" id="KW-0031">Aminopeptidase</keyword>
<evidence type="ECO:0000256" key="7">
    <source>
        <dbReference type="RuleBase" id="RU003653"/>
    </source>
</evidence>
<evidence type="ECO:0000256" key="3">
    <source>
        <dbReference type="ARBA" id="ARBA00022670"/>
    </source>
</evidence>
<protein>
    <recommendedName>
        <fullName evidence="6 7">Methionine aminopeptidase</fullName>
        <shortName evidence="6">MAP</shortName>
        <shortName evidence="6">MetAP</shortName>
        <ecNumber evidence="6 7">3.4.11.18</ecNumber>
    </recommendedName>
    <alternativeName>
        <fullName evidence="6">Peptidase M</fullName>
    </alternativeName>
</protein>
<feature type="binding site" evidence="6">
    <location>
        <position position="212"/>
    </location>
    <ligand>
        <name>a divalent metal cation</name>
        <dbReference type="ChEBI" id="CHEBI:60240"/>
        <label>2</label>
        <note>catalytic</note>
    </ligand>
</feature>
<proteinExistence type="inferred from homology"/>
<feature type="binding site" evidence="6">
    <location>
        <position position="219"/>
    </location>
    <ligand>
        <name>substrate</name>
    </ligand>
</feature>
<dbReference type="Pfam" id="PF00557">
    <property type="entry name" value="Peptidase_M24"/>
    <property type="match status" value="1"/>
</dbReference>
<feature type="binding site" evidence="6">
    <location>
        <position position="276"/>
    </location>
    <ligand>
        <name>a divalent metal cation</name>
        <dbReference type="ChEBI" id="CHEBI:60240"/>
        <label>2</label>
        <note>catalytic</note>
    </ligand>
</feature>
<keyword evidence="3 6" id="KW-0645">Protease</keyword>
<keyword evidence="5 6" id="KW-0378">Hydrolase</keyword>
<evidence type="ECO:0000256" key="4">
    <source>
        <dbReference type="ARBA" id="ARBA00022723"/>
    </source>
</evidence>
<comment type="similarity">
    <text evidence="6">Belongs to the peptidase M24A family. Methionine aminopeptidase type 1 subfamily.</text>
</comment>
<feature type="binding site" evidence="6">
    <location>
        <position position="245"/>
    </location>
    <ligand>
        <name>a divalent metal cation</name>
        <dbReference type="ChEBI" id="CHEBI:60240"/>
        <label>2</label>
        <note>catalytic</note>
    </ligand>
</feature>
<feature type="binding site" evidence="6">
    <location>
        <position position="149"/>
    </location>
    <ligand>
        <name>a divalent metal cation</name>
        <dbReference type="ChEBI" id="CHEBI:60240"/>
        <label>2</label>
        <note>catalytic</note>
    </ligand>
</feature>
<evidence type="ECO:0000313" key="10">
    <source>
        <dbReference type="Proteomes" id="UP001187221"/>
    </source>
</evidence>
<feature type="domain" description="Peptidase M24" evidence="8">
    <location>
        <begin position="56"/>
        <end position="283"/>
    </location>
</feature>
<reference evidence="9 10" key="1">
    <citation type="submission" date="2023-06" db="EMBL/GenBank/DDBJ databases">
        <title>Draft genome sequence of Novosphingobium sp. strain IK01.</title>
        <authorList>
            <person name="Hatamoto M."/>
            <person name="Ikarashi T."/>
            <person name="Yamaguchi T."/>
        </authorList>
    </citation>
    <scope>NUCLEOTIDE SEQUENCE [LARGE SCALE GENOMIC DNA]</scope>
    <source>
        <strain evidence="9 10">IK01</strain>
    </source>
</reference>
<dbReference type="CDD" id="cd01086">
    <property type="entry name" value="MetAP1"/>
    <property type="match status" value="1"/>
</dbReference>
<evidence type="ECO:0000256" key="2">
    <source>
        <dbReference type="ARBA" id="ARBA00022438"/>
    </source>
</evidence>
<dbReference type="HAMAP" id="MF_01974">
    <property type="entry name" value="MetAP_1"/>
    <property type="match status" value="1"/>
</dbReference>
<comment type="subunit">
    <text evidence="6">Monomer.</text>
</comment>
<dbReference type="EMBL" id="BTFW01000001">
    <property type="protein sequence ID" value="GMM62133.1"/>
    <property type="molecule type" value="Genomic_DNA"/>
</dbReference>
<organism evidence="9 10">
    <name type="scientific">Novosphingobium pituita</name>
    <dbReference type="NCBI Taxonomy" id="3056842"/>
    <lineage>
        <taxon>Bacteria</taxon>
        <taxon>Pseudomonadati</taxon>
        <taxon>Pseudomonadota</taxon>
        <taxon>Alphaproteobacteria</taxon>
        <taxon>Sphingomonadales</taxon>
        <taxon>Sphingomonadaceae</taxon>
        <taxon>Novosphingobium</taxon>
    </lineage>
</organism>
<feature type="binding site" evidence="6">
    <location>
        <position position="121"/>
    </location>
    <ligand>
        <name>substrate</name>
    </ligand>
</feature>
<evidence type="ECO:0000313" key="9">
    <source>
        <dbReference type="EMBL" id="GMM62133.1"/>
    </source>
</evidence>
<dbReference type="EC" id="3.4.11.18" evidence="6 7"/>
<dbReference type="PRINTS" id="PR00599">
    <property type="entry name" value="MAPEPTIDASE"/>
</dbReference>
<dbReference type="GO" id="GO:0004177">
    <property type="term" value="F:aminopeptidase activity"/>
    <property type="evidence" value="ECO:0007669"/>
    <property type="project" value="UniProtKB-KW"/>
</dbReference>
<feature type="binding site" evidence="6">
    <location>
        <position position="276"/>
    </location>
    <ligand>
        <name>a divalent metal cation</name>
        <dbReference type="ChEBI" id="CHEBI:60240"/>
        <label>1</label>
    </ligand>
</feature>
<dbReference type="NCBIfam" id="TIGR00500">
    <property type="entry name" value="met_pdase_I"/>
    <property type="match status" value="1"/>
</dbReference>
<evidence type="ECO:0000256" key="5">
    <source>
        <dbReference type="ARBA" id="ARBA00022801"/>
    </source>
</evidence>
<sequence>MAQFLHADTQIGRVILAIGAQARYLGSMTDYVTVDDTETVLRDGTIKLHGPAGFAGMRKAGCLAAEILDALAPLVQPGVTTAAIDDVVRQMTLDAGAVPATLGYRGYAHSCCISINHVVCHGIPSEKTFKDGDIVNIDVTPLLDGWHGDSSRMYLVGDVPLKARRLVDVTYECLMIGIEQARPGARLGDIGAAIQAHAERQRYGVVRDFCGHGLGRLFHDAPEVIHAGRAGTGPELRPGMFFTIEPMINLGKPAVKILDDGWTAVTRDRSLSAQFEHSIGITEDGCEIFTTSPKGLHKPPYAV</sequence>
<evidence type="ECO:0000256" key="6">
    <source>
        <dbReference type="HAMAP-Rule" id="MF_01974"/>
    </source>
</evidence>
<dbReference type="InterPro" id="IPR001714">
    <property type="entry name" value="Pept_M24_MAP"/>
</dbReference>
<feature type="binding site" evidence="6">
    <location>
        <position position="138"/>
    </location>
    <ligand>
        <name>a divalent metal cation</name>
        <dbReference type="ChEBI" id="CHEBI:60240"/>
        <label>1</label>
    </ligand>
</feature>
<name>A0ABQ6PA45_9SPHN</name>
<comment type="caution">
    <text evidence="9">The sequence shown here is derived from an EMBL/GenBank/DDBJ whole genome shotgun (WGS) entry which is preliminary data.</text>
</comment>
<dbReference type="SUPFAM" id="SSF55920">
    <property type="entry name" value="Creatinase/aminopeptidase"/>
    <property type="match status" value="1"/>
</dbReference>
<dbReference type="PANTHER" id="PTHR43330:SF27">
    <property type="entry name" value="METHIONINE AMINOPEPTIDASE"/>
    <property type="match status" value="1"/>
</dbReference>